<dbReference type="Gene3D" id="1.20.144.10">
    <property type="entry name" value="Phosphatidic acid phosphatase type 2/haloperoxidase"/>
    <property type="match status" value="1"/>
</dbReference>
<accession>A0A919R4F3</accession>
<dbReference type="Proteomes" id="UP000655287">
    <property type="component" value="Unassembled WGS sequence"/>
</dbReference>
<evidence type="ECO:0000313" key="9">
    <source>
        <dbReference type="Proteomes" id="UP000655287"/>
    </source>
</evidence>
<keyword evidence="9" id="KW-1185">Reference proteome</keyword>
<comment type="caution">
    <text evidence="8">The sequence shown here is derived from an EMBL/GenBank/DDBJ whole genome shotgun (WGS) entry which is preliminary data.</text>
</comment>
<evidence type="ECO:0000259" key="7">
    <source>
        <dbReference type="Pfam" id="PF14378"/>
    </source>
</evidence>
<name>A0A919R4F3_9ACTN</name>
<evidence type="ECO:0000256" key="4">
    <source>
        <dbReference type="ARBA" id="ARBA00023136"/>
    </source>
</evidence>
<keyword evidence="2 5" id="KW-0812">Transmembrane</keyword>
<feature type="signal peptide" evidence="6">
    <location>
        <begin position="1"/>
        <end position="20"/>
    </location>
</feature>
<dbReference type="Pfam" id="PF14378">
    <property type="entry name" value="PAP2_3"/>
    <property type="match status" value="1"/>
</dbReference>
<feature type="transmembrane region" description="Helical" evidence="5">
    <location>
        <begin position="204"/>
        <end position="224"/>
    </location>
</feature>
<evidence type="ECO:0000256" key="5">
    <source>
        <dbReference type="SAM" id="Phobius"/>
    </source>
</evidence>
<gene>
    <name evidence="8" type="ORF">Sru01_44880</name>
</gene>
<proteinExistence type="predicted"/>
<keyword evidence="4 5" id="KW-0472">Membrane</keyword>
<keyword evidence="3 5" id="KW-1133">Transmembrane helix</keyword>
<feature type="transmembrane region" description="Helical" evidence="5">
    <location>
        <begin position="148"/>
        <end position="168"/>
    </location>
</feature>
<evidence type="ECO:0000256" key="3">
    <source>
        <dbReference type="ARBA" id="ARBA00022989"/>
    </source>
</evidence>
<evidence type="ECO:0000256" key="1">
    <source>
        <dbReference type="ARBA" id="ARBA00004141"/>
    </source>
</evidence>
<dbReference type="InterPro" id="IPR026841">
    <property type="entry name" value="Aur1/Ipt1"/>
</dbReference>
<dbReference type="GO" id="GO:0016020">
    <property type="term" value="C:membrane"/>
    <property type="evidence" value="ECO:0007669"/>
    <property type="project" value="UniProtKB-SubCell"/>
</dbReference>
<dbReference type="PANTHER" id="PTHR31310:SF7">
    <property type="entry name" value="PA-PHOSPHATASE RELATED-FAMILY PROTEIN DDB_G0268928"/>
    <property type="match status" value="1"/>
</dbReference>
<protein>
    <recommendedName>
        <fullName evidence="7">Inositolphosphotransferase Aur1/Ipt1 domain-containing protein</fullName>
    </recommendedName>
</protein>
<feature type="transmembrane region" description="Helical" evidence="5">
    <location>
        <begin position="180"/>
        <end position="198"/>
    </location>
</feature>
<feature type="domain" description="Inositolphosphotransferase Aur1/Ipt1" evidence="7">
    <location>
        <begin position="35"/>
        <end position="216"/>
    </location>
</feature>
<keyword evidence="6" id="KW-0732">Signal</keyword>
<evidence type="ECO:0000313" key="8">
    <source>
        <dbReference type="EMBL" id="GII79506.1"/>
    </source>
</evidence>
<dbReference type="EMBL" id="BOOU01000059">
    <property type="protein sequence ID" value="GII79506.1"/>
    <property type="molecule type" value="Genomic_DNA"/>
</dbReference>
<dbReference type="PANTHER" id="PTHR31310">
    <property type="match status" value="1"/>
</dbReference>
<sequence>MLAELAILLLTLFVFQRVHAATGTDAAVATANARALQAVESALHLDIVPGMNRWLVEHPALVKPAVYYYRLYYAVVLGVLVWVFVRHAEVYRHVRRTLVAMCLLVLPVYWAVPMSPPRFALPGVVDVIAANDILGAHVSKEITAGQNVYSAMPSMHTAWSLWCAYAAWSALRVGNPRWALLPWLFPAGMIAVVFATGNHYVLDVAGSFVLLGLAVAVAAAWGSLSARRRGERPRAGRPLSP</sequence>
<organism evidence="8 9">
    <name type="scientific">Sphaerisporangium rufum</name>
    <dbReference type="NCBI Taxonomy" id="1381558"/>
    <lineage>
        <taxon>Bacteria</taxon>
        <taxon>Bacillati</taxon>
        <taxon>Actinomycetota</taxon>
        <taxon>Actinomycetes</taxon>
        <taxon>Streptosporangiales</taxon>
        <taxon>Streptosporangiaceae</taxon>
        <taxon>Sphaerisporangium</taxon>
    </lineage>
</organism>
<reference evidence="8" key="1">
    <citation type="submission" date="2021-01" db="EMBL/GenBank/DDBJ databases">
        <title>Whole genome shotgun sequence of Sphaerisporangium rufum NBRC 109079.</title>
        <authorList>
            <person name="Komaki H."/>
            <person name="Tamura T."/>
        </authorList>
    </citation>
    <scope>NUCLEOTIDE SEQUENCE</scope>
    <source>
        <strain evidence="8">NBRC 109079</strain>
    </source>
</reference>
<dbReference type="AlphaFoldDB" id="A0A919R4F3"/>
<dbReference type="CDD" id="cd03386">
    <property type="entry name" value="PAP2_Aur1_like"/>
    <property type="match status" value="1"/>
</dbReference>
<feature type="transmembrane region" description="Helical" evidence="5">
    <location>
        <begin position="67"/>
        <end position="85"/>
    </location>
</feature>
<dbReference type="InterPro" id="IPR052185">
    <property type="entry name" value="IPC_Synthase-Related"/>
</dbReference>
<feature type="transmembrane region" description="Helical" evidence="5">
    <location>
        <begin position="97"/>
        <end position="112"/>
    </location>
</feature>
<comment type="subcellular location">
    <subcellularLocation>
        <location evidence="1">Membrane</location>
        <topology evidence="1">Multi-pass membrane protein</topology>
    </subcellularLocation>
</comment>
<feature type="chain" id="PRO_5037816217" description="Inositolphosphotransferase Aur1/Ipt1 domain-containing protein" evidence="6">
    <location>
        <begin position="21"/>
        <end position="241"/>
    </location>
</feature>
<evidence type="ECO:0000256" key="2">
    <source>
        <dbReference type="ARBA" id="ARBA00022692"/>
    </source>
</evidence>
<evidence type="ECO:0000256" key="6">
    <source>
        <dbReference type="SAM" id="SignalP"/>
    </source>
</evidence>